<protein>
    <submittedName>
        <fullName evidence="1">Transposase IS905</fullName>
    </submittedName>
</protein>
<dbReference type="EMBL" id="AVPG01000033">
    <property type="protein sequence ID" value="KGX84677.1"/>
    <property type="molecule type" value="Genomic_DNA"/>
</dbReference>
<reference evidence="1 2" key="1">
    <citation type="submission" date="2013-08" db="EMBL/GenBank/DDBJ databases">
        <authorList>
            <person name="Huang J."/>
            <person name="Wang G."/>
        </authorList>
    </citation>
    <scope>NUCLEOTIDE SEQUENCE [LARGE SCALE GENOMIC DNA]</scope>
    <source>
        <strain evidence="1 2">JSM 072002</strain>
    </source>
</reference>
<name>A0A0A5HM18_9BACI</name>
<comment type="caution">
    <text evidence="1">The sequence shown here is derived from an EMBL/GenBank/DDBJ whole genome shotgun (WGS) entry which is preliminary data.</text>
</comment>
<dbReference type="Proteomes" id="UP000030401">
    <property type="component" value="Unassembled WGS sequence"/>
</dbReference>
<evidence type="ECO:0000313" key="1">
    <source>
        <dbReference type="EMBL" id="KGX84677.1"/>
    </source>
</evidence>
<organism evidence="1 2">
    <name type="scientific">Pontibacillus litoralis JSM 072002</name>
    <dbReference type="NCBI Taxonomy" id="1385512"/>
    <lineage>
        <taxon>Bacteria</taxon>
        <taxon>Bacillati</taxon>
        <taxon>Bacillota</taxon>
        <taxon>Bacilli</taxon>
        <taxon>Bacillales</taxon>
        <taxon>Bacillaceae</taxon>
        <taxon>Pontibacillus</taxon>
    </lineage>
</organism>
<dbReference type="STRING" id="1385512.N784_12075"/>
<sequence length="68" mass="7988">MNQFTTEIVDALVKKQDITEVFRSHLEMAMNTLLKTELTKFLDYEKYDRAGFTQATPIMGLIRARFTR</sequence>
<proteinExistence type="predicted"/>
<gene>
    <name evidence="1" type="ORF">N784_12075</name>
</gene>
<dbReference type="eggNOG" id="COG3328">
    <property type="taxonomic scope" value="Bacteria"/>
</dbReference>
<evidence type="ECO:0000313" key="2">
    <source>
        <dbReference type="Proteomes" id="UP000030401"/>
    </source>
</evidence>
<keyword evidence="2" id="KW-1185">Reference proteome</keyword>
<accession>A0A0A5HM18</accession>
<dbReference type="AlphaFoldDB" id="A0A0A5HM18"/>
<feature type="non-terminal residue" evidence="1">
    <location>
        <position position="68"/>
    </location>
</feature>